<evidence type="ECO:0000313" key="3">
    <source>
        <dbReference type="Proteomes" id="UP001219518"/>
    </source>
</evidence>
<evidence type="ECO:0000313" key="2">
    <source>
        <dbReference type="EMBL" id="KAK3915311.1"/>
    </source>
</evidence>
<feature type="non-terminal residue" evidence="2">
    <location>
        <position position="1"/>
    </location>
</feature>
<sequence>QVSWLTSLLHADILSSRFDQQANSPGSWTKLALKPLLLKRIQNASLETCVSWLTSLLHADILTNSPGSWAKLALNHPLLDKRIQNASWETCGFNVQDVSGVTLDNNGGAKKNIRNKTNGPCVEERQPVDPKMPSFPGSILDPLVEQWMVQGQLGPTSGTVGQYISMKKRSQPTDLRRRKS</sequence>
<reference evidence="2" key="1">
    <citation type="submission" date="2021-07" db="EMBL/GenBank/DDBJ databases">
        <authorList>
            <person name="Catto M.A."/>
            <person name="Jacobson A."/>
            <person name="Kennedy G."/>
            <person name="Labadie P."/>
            <person name="Hunt B.G."/>
            <person name="Srinivasan R."/>
        </authorList>
    </citation>
    <scope>NUCLEOTIDE SEQUENCE</scope>
    <source>
        <strain evidence="2">PL_HMW_Pooled</strain>
        <tissue evidence="2">Head</tissue>
    </source>
</reference>
<feature type="region of interest" description="Disordered" evidence="1">
    <location>
        <begin position="158"/>
        <end position="180"/>
    </location>
</feature>
<dbReference type="EMBL" id="JAHWGI010000422">
    <property type="protein sequence ID" value="KAK3915311.1"/>
    <property type="molecule type" value="Genomic_DNA"/>
</dbReference>
<organism evidence="2 3">
    <name type="scientific">Frankliniella fusca</name>
    <dbReference type="NCBI Taxonomy" id="407009"/>
    <lineage>
        <taxon>Eukaryota</taxon>
        <taxon>Metazoa</taxon>
        <taxon>Ecdysozoa</taxon>
        <taxon>Arthropoda</taxon>
        <taxon>Hexapoda</taxon>
        <taxon>Insecta</taxon>
        <taxon>Pterygota</taxon>
        <taxon>Neoptera</taxon>
        <taxon>Paraneoptera</taxon>
        <taxon>Thysanoptera</taxon>
        <taxon>Terebrantia</taxon>
        <taxon>Thripoidea</taxon>
        <taxon>Thripidae</taxon>
        <taxon>Frankliniella</taxon>
    </lineage>
</organism>
<feature type="region of interest" description="Disordered" evidence="1">
    <location>
        <begin position="109"/>
        <end position="134"/>
    </location>
</feature>
<protein>
    <submittedName>
        <fullName evidence="2">Holin-like protein CidA</fullName>
    </submittedName>
</protein>
<accession>A0AAE1H5P7</accession>
<reference evidence="2" key="2">
    <citation type="journal article" date="2023" name="BMC Genomics">
        <title>Pest status, molecular evolution, and epigenetic factors derived from the genome assembly of Frankliniella fusca, a thysanopteran phytovirus vector.</title>
        <authorList>
            <person name="Catto M.A."/>
            <person name="Labadie P.E."/>
            <person name="Jacobson A.L."/>
            <person name="Kennedy G.G."/>
            <person name="Srinivasan R."/>
            <person name="Hunt B.G."/>
        </authorList>
    </citation>
    <scope>NUCLEOTIDE SEQUENCE</scope>
    <source>
        <strain evidence="2">PL_HMW_Pooled</strain>
    </source>
</reference>
<dbReference type="Proteomes" id="UP001219518">
    <property type="component" value="Unassembled WGS sequence"/>
</dbReference>
<proteinExistence type="predicted"/>
<feature type="compositionally biased region" description="Basic residues" evidence="1">
    <location>
        <begin position="166"/>
        <end position="180"/>
    </location>
</feature>
<comment type="caution">
    <text evidence="2">The sequence shown here is derived from an EMBL/GenBank/DDBJ whole genome shotgun (WGS) entry which is preliminary data.</text>
</comment>
<feature type="non-terminal residue" evidence="2">
    <location>
        <position position="180"/>
    </location>
</feature>
<keyword evidence="3" id="KW-1185">Reference proteome</keyword>
<name>A0AAE1H5P7_9NEOP</name>
<gene>
    <name evidence="2" type="ORF">KUF71_024587</name>
</gene>
<dbReference type="AlphaFoldDB" id="A0AAE1H5P7"/>
<evidence type="ECO:0000256" key="1">
    <source>
        <dbReference type="SAM" id="MobiDB-lite"/>
    </source>
</evidence>